<dbReference type="PANTHER" id="PTHR11811">
    <property type="entry name" value="6-PHOSPHOGLUCONATE DEHYDROGENASE"/>
    <property type="match status" value="1"/>
</dbReference>
<comment type="similarity">
    <text evidence="1">Belongs to the 6-phosphogluconate dehydrogenase family.</text>
</comment>
<dbReference type="InterPro" id="IPR004849">
    <property type="entry name" value="6DGDH_YqeC"/>
</dbReference>
<evidence type="ECO:0000259" key="4">
    <source>
        <dbReference type="SMART" id="SM01350"/>
    </source>
</evidence>
<dbReference type="AlphaFoldDB" id="A0A1A2V7V4"/>
<evidence type="ECO:0000256" key="1">
    <source>
        <dbReference type="ARBA" id="ARBA00008419"/>
    </source>
</evidence>
<dbReference type="GO" id="GO:0004616">
    <property type="term" value="F:phosphogluconate dehydrogenase (decarboxylating) activity"/>
    <property type="evidence" value="ECO:0007669"/>
    <property type="project" value="InterPro"/>
</dbReference>
<dbReference type="Pfam" id="PF03446">
    <property type="entry name" value="NAD_binding_2"/>
    <property type="match status" value="1"/>
</dbReference>
<dbReference type="Gene3D" id="1.10.1040.10">
    <property type="entry name" value="N-(1-d-carboxylethyl)-l-norvaline Dehydrogenase, domain 2"/>
    <property type="match status" value="1"/>
</dbReference>
<name>A0A1A2V7V4_9MYCO</name>
<evidence type="ECO:0000313" key="5">
    <source>
        <dbReference type="EMBL" id="OBF25726.1"/>
    </source>
</evidence>
<dbReference type="Proteomes" id="UP000093779">
    <property type="component" value="Unassembled WGS sequence"/>
</dbReference>
<dbReference type="GO" id="GO:0050661">
    <property type="term" value="F:NADP binding"/>
    <property type="evidence" value="ECO:0007669"/>
    <property type="project" value="InterPro"/>
</dbReference>
<organism evidence="5 6">
    <name type="scientific">Mycolicibacterium conceptionense</name>
    <dbReference type="NCBI Taxonomy" id="451644"/>
    <lineage>
        <taxon>Bacteria</taxon>
        <taxon>Bacillati</taxon>
        <taxon>Actinomycetota</taxon>
        <taxon>Actinomycetes</taxon>
        <taxon>Mycobacteriales</taxon>
        <taxon>Mycobacteriaceae</taxon>
        <taxon>Mycolicibacterium</taxon>
    </lineage>
</organism>
<dbReference type="InterPro" id="IPR006114">
    <property type="entry name" value="6PGDH_C"/>
</dbReference>
<dbReference type="Pfam" id="PF00393">
    <property type="entry name" value="6PGD"/>
    <property type="match status" value="1"/>
</dbReference>
<dbReference type="InterPro" id="IPR013328">
    <property type="entry name" value="6PGD_dom2"/>
</dbReference>
<evidence type="ECO:0000256" key="3">
    <source>
        <dbReference type="ARBA" id="ARBA00023064"/>
    </source>
</evidence>
<dbReference type="PRINTS" id="PR00076">
    <property type="entry name" value="6PGDHDRGNASE"/>
</dbReference>
<keyword evidence="3" id="KW-0311">Gluconate utilization</keyword>
<dbReference type="PROSITE" id="PS00461">
    <property type="entry name" value="6PGD"/>
    <property type="match status" value="1"/>
</dbReference>
<evidence type="ECO:0000313" key="6">
    <source>
        <dbReference type="Proteomes" id="UP000093779"/>
    </source>
</evidence>
<dbReference type="GO" id="GO:0019521">
    <property type="term" value="P:D-gluconate metabolic process"/>
    <property type="evidence" value="ECO:0007669"/>
    <property type="project" value="UniProtKB-KW"/>
</dbReference>
<gene>
    <name evidence="5" type="ORF">A5726_06835</name>
</gene>
<dbReference type="InterPro" id="IPR036291">
    <property type="entry name" value="NAD(P)-bd_dom_sf"/>
</dbReference>
<dbReference type="EMBL" id="LZHX01000024">
    <property type="protein sequence ID" value="OBF25726.1"/>
    <property type="molecule type" value="Genomic_DNA"/>
</dbReference>
<dbReference type="InterPro" id="IPR006115">
    <property type="entry name" value="6PGDH_NADP-bd"/>
</dbReference>
<feature type="domain" description="6-phosphogluconate dehydrogenase C-terminal" evidence="4">
    <location>
        <begin position="162"/>
        <end position="296"/>
    </location>
</feature>
<sequence length="297" mass="31370">MQLGLVGLGKMGFNMRERLRAGGHEVVGYDPRPEVSDVASLTDLAAALETPRVVWVMVPSGTVTHETIVTLAGVLSPGDLVIDGGNSRYTEDGPHAKLLGDKGINFVDAGVSGGVWGLHEGYGLMVGGSDADVARAMPIFDTLRPAGDAADGFVHAGPVGAGHYAKMVHNGIEYGLMHAYAEGYELLAAEELIADPQAVIQAWTNGTVVRSWLQQLLAKALKEDPGFAAISGYTEDSGEGRWTVEEAISHRVPMPVIAASLFARFASRQEDSPTMKAVSALRNQFGGHAVHRISESG</sequence>
<dbReference type="GO" id="GO:0006098">
    <property type="term" value="P:pentose-phosphate shunt"/>
    <property type="evidence" value="ECO:0007669"/>
    <property type="project" value="InterPro"/>
</dbReference>
<protein>
    <submittedName>
        <fullName evidence="5">6-phosphogluconate dehydrogenase (Decarboxylating)</fullName>
    </submittedName>
</protein>
<comment type="caution">
    <text evidence="5">The sequence shown here is derived from an EMBL/GenBank/DDBJ whole genome shotgun (WGS) entry which is preliminary data.</text>
</comment>
<dbReference type="NCBIfam" id="TIGR00872">
    <property type="entry name" value="gnd_rel"/>
    <property type="match status" value="1"/>
</dbReference>
<dbReference type="SUPFAM" id="SSF48179">
    <property type="entry name" value="6-phosphogluconate dehydrogenase C-terminal domain-like"/>
    <property type="match status" value="1"/>
</dbReference>
<accession>A0A1A2V7V4</accession>
<dbReference type="NCBIfam" id="NF007161">
    <property type="entry name" value="PRK09599.1"/>
    <property type="match status" value="1"/>
</dbReference>
<keyword evidence="2" id="KW-0560">Oxidoreductase</keyword>
<dbReference type="InterPro" id="IPR006184">
    <property type="entry name" value="6PGdom_BS"/>
</dbReference>
<dbReference type="InterPro" id="IPR008927">
    <property type="entry name" value="6-PGluconate_DH-like_C_sf"/>
</dbReference>
<proteinExistence type="inferred from homology"/>
<dbReference type="SUPFAM" id="SSF51735">
    <property type="entry name" value="NAD(P)-binding Rossmann-fold domains"/>
    <property type="match status" value="1"/>
</dbReference>
<dbReference type="Gene3D" id="3.40.50.720">
    <property type="entry name" value="NAD(P)-binding Rossmann-like Domain"/>
    <property type="match status" value="1"/>
</dbReference>
<dbReference type="InterPro" id="IPR006183">
    <property type="entry name" value="Pgluconate_DH"/>
</dbReference>
<reference evidence="5 6" key="1">
    <citation type="submission" date="2016-06" db="EMBL/GenBank/DDBJ databases">
        <authorList>
            <person name="Kjaerup R.B."/>
            <person name="Dalgaard T.S."/>
            <person name="Juul-Madsen H.R."/>
        </authorList>
    </citation>
    <scope>NUCLEOTIDE SEQUENCE [LARGE SCALE GENOMIC DNA]</scope>
    <source>
        <strain evidence="5 6">ACS1953</strain>
    </source>
</reference>
<dbReference type="SMART" id="SM01350">
    <property type="entry name" value="6PGD"/>
    <property type="match status" value="1"/>
</dbReference>
<evidence type="ECO:0000256" key="2">
    <source>
        <dbReference type="ARBA" id="ARBA00023002"/>
    </source>
</evidence>